<reference evidence="2 3" key="1">
    <citation type="submission" date="2019-03" db="EMBL/GenBank/DDBJ databases">
        <title>Rhodobacteraceae bacterium SM1902, a new member of the family Rhodobacteraceae isolated from Yantai.</title>
        <authorList>
            <person name="Sun Y."/>
        </authorList>
    </citation>
    <scope>NUCLEOTIDE SEQUENCE [LARGE SCALE GENOMIC DNA]</scope>
    <source>
        <strain evidence="2 3">SM1902</strain>
    </source>
</reference>
<evidence type="ECO:0000259" key="1">
    <source>
        <dbReference type="Pfam" id="PF06568"/>
    </source>
</evidence>
<organism evidence="2 3">
    <name type="scientific">Meridianimarinicoccus aquatilis</name>
    <dbReference type="NCBI Taxonomy" id="2552766"/>
    <lineage>
        <taxon>Bacteria</taxon>
        <taxon>Pseudomonadati</taxon>
        <taxon>Pseudomonadota</taxon>
        <taxon>Alphaproteobacteria</taxon>
        <taxon>Rhodobacterales</taxon>
        <taxon>Paracoccaceae</taxon>
        <taxon>Meridianimarinicoccus</taxon>
    </lineage>
</organism>
<dbReference type="Proteomes" id="UP000294562">
    <property type="component" value="Unassembled WGS sequence"/>
</dbReference>
<proteinExistence type="predicted"/>
<sequence>MAPAAPSFFSTALKTLRAYYTAEMTRRALANLTARELDDIGITAGDIDRIARRGAGL</sequence>
<keyword evidence="3" id="KW-1185">Reference proteome</keyword>
<dbReference type="OrthoDB" id="8116725at2"/>
<dbReference type="EMBL" id="SMZO01000020">
    <property type="protein sequence ID" value="TDL87909.1"/>
    <property type="molecule type" value="Genomic_DNA"/>
</dbReference>
<feature type="domain" description="YjiS-like" evidence="1">
    <location>
        <begin position="14"/>
        <end position="48"/>
    </location>
</feature>
<dbReference type="InterPro" id="IPR009506">
    <property type="entry name" value="YjiS-like"/>
</dbReference>
<protein>
    <submittedName>
        <fullName evidence="2">DUF1127 domain-containing protein</fullName>
    </submittedName>
</protein>
<dbReference type="Pfam" id="PF06568">
    <property type="entry name" value="YjiS-like"/>
    <property type="match status" value="1"/>
</dbReference>
<evidence type="ECO:0000313" key="3">
    <source>
        <dbReference type="Proteomes" id="UP000294562"/>
    </source>
</evidence>
<accession>A0A4V3BBP7</accession>
<dbReference type="AlphaFoldDB" id="A0A4V3BBP7"/>
<name>A0A4V3BBP7_9RHOB</name>
<comment type="caution">
    <text evidence="2">The sequence shown here is derived from an EMBL/GenBank/DDBJ whole genome shotgun (WGS) entry which is preliminary data.</text>
</comment>
<gene>
    <name evidence="2" type="ORF">E2L05_10475</name>
</gene>
<evidence type="ECO:0000313" key="2">
    <source>
        <dbReference type="EMBL" id="TDL87909.1"/>
    </source>
</evidence>